<name>A0A426ZNB6_ENSVE</name>
<dbReference type="Proteomes" id="UP000287651">
    <property type="component" value="Unassembled WGS sequence"/>
</dbReference>
<accession>A0A426ZNB6</accession>
<feature type="transmembrane region" description="Helical" evidence="1">
    <location>
        <begin position="38"/>
        <end position="57"/>
    </location>
</feature>
<feature type="transmembrane region" description="Helical" evidence="1">
    <location>
        <begin position="144"/>
        <end position="165"/>
    </location>
</feature>
<evidence type="ECO:0000313" key="2">
    <source>
        <dbReference type="EMBL" id="RRT65513.1"/>
    </source>
</evidence>
<dbReference type="InterPro" id="IPR035969">
    <property type="entry name" value="Rab-GAP_TBC_sf"/>
</dbReference>
<reference evidence="2 3" key="1">
    <citation type="journal article" date="2014" name="Agronomy (Basel)">
        <title>A Draft Genome Sequence for Ensete ventricosum, the Drought-Tolerant Tree Against Hunger.</title>
        <authorList>
            <person name="Harrison J."/>
            <person name="Moore K.A."/>
            <person name="Paszkiewicz K."/>
            <person name="Jones T."/>
            <person name="Grant M."/>
            <person name="Ambacheew D."/>
            <person name="Muzemil S."/>
            <person name="Studholme D.J."/>
        </authorList>
    </citation>
    <scope>NUCLEOTIDE SEQUENCE [LARGE SCALE GENOMIC DNA]</scope>
</reference>
<keyword evidence="1" id="KW-0812">Transmembrane</keyword>
<evidence type="ECO:0000313" key="3">
    <source>
        <dbReference type="Proteomes" id="UP000287651"/>
    </source>
</evidence>
<dbReference type="SUPFAM" id="SSF47923">
    <property type="entry name" value="Ypt/Rab-GAP domain of gyp1p"/>
    <property type="match status" value="1"/>
</dbReference>
<dbReference type="Gene3D" id="1.10.472.80">
    <property type="entry name" value="Ypt/Rab-GAP domain of gyp1p, domain 3"/>
    <property type="match status" value="1"/>
</dbReference>
<sequence>MTENLDGGEFLFAFRMLMVLFRREFSFVDSLYLWEVSFYWIIPTLCNCLFSFIQLIWSMEYNPHLFSIYESDDSAKKDQDGPGNDDLMRYGKFERENVKSGQKYQEATLSIFLVASVLESKNKRLLQEAKGLDDVVKVGLFPPLCYLPIFFPQLFLAFGLSYWWALMADTE</sequence>
<dbReference type="EMBL" id="AMZH03005787">
    <property type="protein sequence ID" value="RRT65513.1"/>
    <property type="molecule type" value="Genomic_DNA"/>
</dbReference>
<evidence type="ECO:0008006" key="4">
    <source>
        <dbReference type="Google" id="ProtNLM"/>
    </source>
</evidence>
<proteinExistence type="predicted"/>
<protein>
    <recommendedName>
        <fullName evidence="4">Rab-GAP TBC domain-containing protein</fullName>
    </recommendedName>
</protein>
<comment type="caution">
    <text evidence="2">The sequence shown here is derived from an EMBL/GenBank/DDBJ whole genome shotgun (WGS) entry which is preliminary data.</text>
</comment>
<keyword evidence="1" id="KW-0472">Membrane</keyword>
<gene>
    <name evidence="2" type="ORF">B296_00041028</name>
</gene>
<evidence type="ECO:0000256" key="1">
    <source>
        <dbReference type="SAM" id="Phobius"/>
    </source>
</evidence>
<keyword evidence="1" id="KW-1133">Transmembrane helix</keyword>
<organism evidence="2 3">
    <name type="scientific">Ensete ventricosum</name>
    <name type="common">Abyssinian banana</name>
    <name type="synonym">Musa ensete</name>
    <dbReference type="NCBI Taxonomy" id="4639"/>
    <lineage>
        <taxon>Eukaryota</taxon>
        <taxon>Viridiplantae</taxon>
        <taxon>Streptophyta</taxon>
        <taxon>Embryophyta</taxon>
        <taxon>Tracheophyta</taxon>
        <taxon>Spermatophyta</taxon>
        <taxon>Magnoliopsida</taxon>
        <taxon>Liliopsida</taxon>
        <taxon>Zingiberales</taxon>
        <taxon>Musaceae</taxon>
        <taxon>Ensete</taxon>
    </lineage>
</organism>
<dbReference type="AlphaFoldDB" id="A0A426ZNB6"/>